<dbReference type="InterPro" id="IPR001678">
    <property type="entry name" value="MeTrfase_RsmB-F_NOP2_dom"/>
</dbReference>
<dbReference type="RefSeq" id="WP_079649419.1">
    <property type="nucleotide sequence ID" value="NZ_FUYM01000008.1"/>
</dbReference>
<dbReference type="GO" id="GO:0008173">
    <property type="term" value="F:RNA methyltransferase activity"/>
    <property type="evidence" value="ECO:0007669"/>
    <property type="project" value="InterPro"/>
</dbReference>
<feature type="active site" description="Nucleophile" evidence="5">
    <location>
        <position position="331"/>
    </location>
</feature>
<keyword evidence="8" id="KW-1185">Reference proteome</keyword>
<dbReference type="GO" id="GO:0003723">
    <property type="term" value="F:RNA binding"/>
    <property type="evidence" value="ECO:0007669"/>
    <property type="project" value="UniProtKB-UniRule"/>
</dbReference>
<keyword evidence="4 5" id="KW-0694">RNA-binding</keyword>
<feature type="domain" description="SAM-dependent MTase RsmB/NOP-type" evidence="6">
    <location>
        <begin position="97"/>
        <end position="389"/>
    </location>
</feature>
<dbReference type="InterPro" id="IPR049560">
    <property type="entry name" value="MeTrfase_RsmB-F_NOP2_cat"/>
</dbReference>
<keyword evidence="3 5" id="KW-0949">S-adenosyl-L-methionine</keyword>
<evidence type="ECO:0000256" key="2">
    <source>
        <dbReference type="ARBA" id="ARBA00022679"/>
    </source>
</evidence>
<dbReference type="InterPro" id="IPR023267">
    <property type="entry name" value="RCMT"/>
</dbReference>
<evidence type="ECO:0000256" key="5">
    <source>
        <dbReference type="PROSITE-ProRule" id="PRU01023"/>
    </source>
</evidence>
<dbReference type="AlphaFoldDB" id="A0A1T5F224"/>
<name>A0A1T5F224_9SPHN</name>
<feature type="binding site" evidence="5">
    <location>
        <position position="257"/>
    </location>
    <ligand>
        <name>S-adenosyl-L-methionine</name>
        <dbReference type="ChEBI" id="CHEBI:59789"/>
    </ligand>
</feature>
<dbReference type="Proteomes" id="UP000189818">
    <property type="component" value="Unassembled WGS sequence"/>
</dbReference>
<comment type="similarity">
    <text evidence="5">Belongs to the class I-like SAM-binding methyltransferase superfamily. RsmB/NOP family.</text>
</comment>
<dbReference type="PANTHER" id="PTHR22807">
    <property type="entry name" value="NOP2 YEAST -RELATED NOL1/NOP2/FMU SUN DOMAIN-CONTAINING"/>
    <property type="match status" value="1"/>
</dbReference>
<evidence type="ECO:0000256" key="1">
    <source>
        <dbReference type="ARBA" id="ARBA00022603"/>
    </source>
</evidence>
<feature type="binding site" evidence="5">
    <location>
        <position position="278"/>
    </location>
    <ligand>
        <name>S-adenosyl-L-methionine</name>
        <dbReference type="ChEBI" id="CHEBI:59789"/>
    </ligand>
</feature>
<dbReference type="PROSITE" id="PS51686">
    <property type="entry name" value="SAM_MT_RSMB_NOP"/>
    <property type="match status" value="1"/>
</dbReference>
<comment type="caution">
    <text evidence="5">Lacks conserved residue(s) required for the propagation of feature annotation.</text>
</comment>
<dbReference type="Gene3D" id="3.40.50.150">
    <property type="entry name" value="Vaccinia Virus protein VP39"/>
    <property type="match status" value="1"/>
</dbReference>
<dbReference type="SUPFAM" id="SSF53335">
    <property type="entry name" value="S-adenosyl-L-methionine-dependent methyltransferases"/>
    <property type="match status" value="1"/>
</dbReference>
<sequence length="389" mass="41062">MTPGARAQAAIELLDEIVRAAREGGAAADTLIARYFKTRRYAGSKDRRAIRELIYRAIRRAGEVPASGRAALVGLAREDAVLAAAFDGAPHTPAPIAADEEGSPAGVLPRWLADRIDPSEHAALLERAPLDLRVNRRRADRDAVAALLPGAEPTPFAPHGLRLPEGTPIEASTPWVEGLIEIQDEGSQLIALAGKATGGMTALDLCAGAGGKTLALADDMGNGGRLIASDTNRARLDRLAPRAQRSGFAGIETRLLDPGREMAALGDLRDGCDLVLVDAPCSGTGTWRRNPEARWRLSPDRLAKLVETQARLLDLAADLVRPGGALVYAVCSLLDEEGAGQLRAFLGRQSSFAAAQLPFSAGRYQDGGTLLSPGHDGTDGFFVARLVRA</sequence>
<evidence type="ECO:0000313" key="7">
    <source>
        <dbReference type="EMBL" id="SKB90169.1"/>
    </source>
</evidence>
<dbReference type="STRING" id="439228.SAMN06295920_10845"/>
<dbReference type="OrthoDB" id="9810297at2"/>
<dbReference type="PANTHER" id="PTHR22807:SF53">
    <property type="entry name" value="RIBOSOMAL RNA SMALL SUBUNIT METHYLTRANSFERASE B-RELATED"/>
    <property type="match status" value="1"/>
</dbReference>
<accession>A0A1T5F224</accession>
<feature type="binding site" evidence="5">
    <location>
        <position position="230"/>
    </location>
    <ligand>
        <name>S-adenosyl-L-methionine</name>
        <dbReference type="ChEBI" id="CHEBI:59789"/>
    </ligand>
</feature>
<dbReference type="PRINTS" id="PR02008">
    <property type="entry name" value="RCMTFAMILY"/>
</dbReference>
<evidence type="ECO:0000256" key="4">
    <source>
        <dbReference type="ARBA" id="ARBA00022884"/>
    </source>
</evidence>
<proteinExistence type="inferred from homology"/>
<evidence type="ECO:0000259" key="6">
    <source>
        <dbReference type="PROSITE" id="PS51686"/>
    </source>
</evidence>
<dbReference type="GO" id="GO:0001510">
    <property type="term" value="P:RNA methylation"/>
    <property type="evidence" value="ECO:0007669"/>
    <property type="project" value="InterPro"/>
</dbReference>
<organism evidence="7 8">
    <name type="scientific">Rhizorhabdus histidinilytica</name>
    <dbReference type="NCBI Taxonomy" id="439228"/>
    <lineage>
        <taxon>Bacteria</taxon>
        <taxon>Pseudomonadati</taxon>
        <taxon>Pseudomonadota</taxon>
        <taxon>Alphaproteobacteria</taxon>
        <taxon>Sphingomonadales</taxon>
        <taxon>Sphingomonadaceae</taxon>
        <taxon>Rhizorhabdus</taxon>
    </lineage>
</organism>
<reference evidence="8" key="1">
    <citation type="submission" date="2017-02" db="EMBL/GenBank/DDBJ databases">
        <authorList>
            <person name="Varghese N."/>
            <person name="Submissions S."/>
        </authorList>
    </citation>
    <scope>NUCLEOTIDE SEQUENCE [LARGE SCALE GENOMIC DNA]</scope>
    <source>
        <strain evidence="8">UM2</strain>
    </source>
</reference>
<keyword evidence="2 5" id="KW-0808">Transferase</keyword>
<dbReference type="Pfam" id="PF01189">
    <property type="entry name" value="Methyltr_RsmB-F"/>
    <property type="match status" value="1"/>
</dbReference>
<gene>
    <name evidence="7" type="ORF">SAMN06295920_10845</name>
</gene>
<dbReference type="InterPro" id="IPR029063">
    <property type="entry name" value="SAM-dependent_MTases_sf"/>
</dbReference>
<evidence type="ECO:0000256" key="3">
    <source>
        <dbReference type="ARBA" id="ARBA00022691"/>
    </source>
</evidence>
<dbReference type="EMBL" id="FUYM01000008">
    <property type="protein sequence ID" value="SKB90169.1"/>
    <property type="molecule type" value="Genomic_DNA"/>
</dbReference>
<protein>
    <submittedName>
        <fullName evidence="7">16S rRNA (Cytosine967-C5)-methyltransferase</fullName>
    </submittedName>
</protein>
<dbReference type="CDD" id="cd02440">
    <property type="entry name" value="AdoMet_MTases"/>
    <property type="match status" value="1"/>
</dbReference>
<keyword evidence="1 5" id="KW-0489">Methyltransferase</keyword>
<evidence type="ECO:0000313" key="8">
    <source>
        <dbReference type="Proteomes" id="UP000189818"/>
    </source>
</evidence>